<proteinExistence type="predicted"/>
<reference evidence="1 2" key="1">
    <citation type="submission" date="2021-01" db="EMBL/GenBank/DDBJ databases">
        <title>Genome sequence of Shewanella schlegeliana JCM 11561.</title>
        <authorList>
            <person name="Zhang H."/>
            <person name="Li C."/>
        </authorList>
    </citation>
    <scope>NUCLEOTIDE SEQUENCE [LARGE SCALE GENOMIC DNA]</scope>
    <source>
        <strain evidence="1 2">JCM 11561</strain>
    </source>
</reference>
<accession>A0ABS1SWT4</accession>
<keyword evidence="2" id="KW-1185">Reference proteome</keyword>
<sequence>MDNLALGAAINRVSSNSDGMSHQSINTELLITELFIFERFVDNLFNQ</sequence>
<gene>
    <name evidence="1" type="ORF">JMA39_07415</name>
</gene>
<organism evidence="1 2">
    <name type="scientific">Shewanella schlegeliana</name>
    <dbReference type="NCBI Taxonomy" id="190308"/>
    <lineage>
        <taxon>Bacteria</taxon>
        <taxon>Pseudomonadati</taxon>
        <taxon>Pseudomonadota</taxon>
        <taxon>Gammaproteobacteria</taxon>
        <taxon>Alteromonadales</taxon>
        <taxon>Shewanellaceae</taxon>
        <taxon>Shewanella</taxon>
    </lineage>
</organism>
<dbReference type="Proteomes" id="UP000604898">
    <property type="component" value="Unassembled WGS sequence"/>
</dbReference>
<evidence type="ECO:0000313" key="1">
    <source>
        <dbReference type="EMBL" id="MBL4912967.1"/>
    </source>
</evidence>
<dbReference type="RefSeq" id="WP_202721188.1">
    <property type="nucleotide sequence ID" value="NZ_BPEX01000002.1"/>
</dbReference>
<comment type="caution">
    <text evidence="1">The sequence shown here is derived from an EMBL/GenBank/DDBJ whole genome shotgun (WGS) entry which is preliminary data.</text>
</comment>
<name>A0ABS1SWT4_9GAMM</name>
<protein>
    <submittedName>
        <fullName evidence="1">Uncharacterized protein</fullName>
    </submittedName>
</protein>
<evidence type="ECO:0000313" key="2">
    <source>
        <dbReference type="Proteomes" id="UP000604898"/>
    </source>
</evidence>
<dbReference type="EMBL" id="JAESVD010000003">
    <property type="protein sequence ID" value="MBL4912967.1"/>
    <property type="molecule type" value="Genomic_DNA"/>
</dbReference>